<keyword evidence="10" id="KW-1185">Reference proteome</keyword>
<feature type="domain" description="Type II methyltransferase M.TaqI-like" evidence="8">
    <location>
        <begin position="508"/>
        <end position="624"/>
    </location>
</feature>
<dbReference type="InterPro" id="IPR050390">
    <property type="entry name" value="C5-Methyltransferase"/>
</dbReference>
<dbReference type="InterPro" id="IPR002052">
    <property type="entry name" value="DNA_methylase_N6_adenine_CS"/>
</dbReference>
<organism evidence="9 10">
    <name type="scientific">Kordia antarctica</name>
    <dbReference type="NCBI Taxonomy" id="1218801"/>
    <lineage>
        <taxon>Bacteria</taxon>
        <taxon>Pseudomonadati</taxon>
        <taxon>Bacteroidota</taxon>
        <taxon>Flavobacteriia</taxon>
        <taxon>Flavobacteriales</taxon>
        <taxon>Flavobacteriaceae</taxon>
        <taxon>Kordia</taxon>
    </lineage>
</organism>
<dbReference type="GO" id="GO:0032259">
    <property type="term" value="P:methylation"/>
    <property type="evidence" value="ECO:0007669"/>
    <property type="project" value="UniProtKB-KW"/>
</dbReference>
<comment type="similarity">
    <text evidence="7">Belongs to the class I-like SAM-binding methyltransferase superfamily. C5-methyltransferase family.</text>
</comment>
<dbReference type="PANTHER" id="PTHR10629:SF52">
    <property type="entry name" value="DNA (CYTOSINE-5)-METHYLTRANSFERASE 1"/>
    <property type="match status" value="1"/>
</dbReference>
<dbReference type="EC" id="2.1.1.37" evidence="1"/>
<dbReference type="Gene3D" id="3.90.120.10">
    <property type="entry name" value="DNA Methylase, subunit A, domain 2"/>
    <property type="match status" value="1"/>
</dbReference>
<dbReference type="PROSITE" id="PS00094">
    <property type="entry name" value="C5_MTASE_1"/>
    <property type="match status" value="1"/>
</dbReference>
<evidence type="ECO:0000313" key="10">
    <source>
        <dbReference type="Proteomes" id="UP000464657"/>
    </source>
</evidence>
<dbReference type="SUPFAM" id="SSF53335">
    <property type="entry name" value="S-adenosyl-L-methionine-dependent methyltransferases"/>
    <property type="match status" value="2"/>
</dbReference>
<name>A0A7L4ZDM2_9FLAO</name>
<dbReference type="Proteomes" id="UP000464657">
    <property type="component" value="Chromosome"/>
</dbReference>
<comment type="catalytic activity">
    <reaction evidence="6">
        <text>a 2'-deoxycytidine in DNA + S-adenosyl-L-methionine = a 5-methyl-2'-deoxycytidine in DNA + S-adenosyl-L-homocysteine + H(+)</text>
        <dbReference type="Rhea" id="RHEA:13681"/>
        <dbReference type="Rhea" id="RHEA-COMP:11369"/>
        <dbReference type="Rhea" id="RHEA-COMP:11370"/>
        <dbReference type="ChEBI" id="CHEBI:15378"/>
        <dbReference type="ChEBI" id="CHEBI:57856"/>
        <dbReference type="ChEBI" id="CHEBI:59789"/>
        <dbReference type="ChEBI" id="CHEBI:85452"/>
        <dbReference type="ChEBI" id="CHEBI:85454"/>
        <dbReference type="EC" id="2.1.1.37"/>
    </reaction>
</comment>
<dbReference type="GO" id="GO:0009307">
    <property type="term" value="P:DNA restriction-modification system"/>
    <property type="evidence" value="ECO:0007669"/>
    <property type="project" value="UniProtKB-KW"/>
</dbReference>
<dbReference type="GO" id="GO:0003886">
    <property type="term" value="F:DNA (cytosine-5-)-methyltransferase activity"/>
    <property type="evidence" value="ECO:0007669"/>
    <property type="project" value="UniProtKB-EC"/>
</dbReference>
<dbReference type="InterPro" id="IPR018117">
    <property type="entry name" value="C5_DNA_meth_AS"/>
</dbReference>
<keyword evidence="3 7" id="KW-0808">Transferase</keyword>
<evidence type="ECO:0000256" key="5">
    <source>
        <dbReference type="ARBA" id="ARBA00022747"/>
    </source>
</evidence>
<evidence type="ECO:0000259" key="8">
    <source>
        <dbReference type="Pfam" id="PF07669"/>
    </source>
</evidence>
<dbReference type="Pfam" id="PF07669">
    <property type="entry name" value="Eco57I"/>
    <property type="match status" value="1"/>
</dbReference>
<dbReference type="InterPro" id="IPR001525">
    <property type="entry name" value="C5_MeTfrase"/>
</dbReference>
<evidence type="ECO:0000313" key="9">
    <source>
        <dbReference type="EMBL" id="QHI34680.1"/>
    </source>
</evidence>
<feature type="active site" evidence="7">
    <location>
        <position position="93"/>
    </location>
</feature>
<dbReference type="OrthoDB" id="32195at2"/>
<protein>
    <recommendedName>
        <fullName evidence="1">DNA (cytosine-5-)-methyltransferase</fullName>
        <ecNumber evidence="1">2.1.1.37</ecNumber>
    </recommendedName>
</protein>
<accession>A0A7L4ZDM2</accession>
<dbReference type="KEGG" id="kan:IMCC3317_00230"/>
<dbReference type="Pfam" id="PF00145">
    <property type="entry name" value="DNA_methylase"/>
    <property type="match status" value="1"/>
</dbReference>
<evidence type="ECO:0000256" key="4">
    <source>
        <dbReference type="ARBA" id="ARBA00022691"/>
    </source>
</evidence>
<dbReference type="RefSeq" id="WP_160127477.1">
    <property type="nucleotide sequence ID" value="NZ_CP019288.1"/>
</dbReference>
<dbReference type="InterPro" id="IPR011639">
    <property type="entry name" value="MethylTrfase_TaqI-like_dom"/>
</dbReference>
<dbReference type="PRINTS" id="PR00507">
    <property type="entry name" value="N12N6MTFRASE"/>
</dbReference>
<evidence type="ECO:0000256" key="1">
    <source>
        <dbReference type="ARBA" id="ARBA00011975"/>
    </source>
</evidence>
<dbReference type="PROSITE" id="PS51679">
    <property type="entry name" value="SAM_MT_C5"/>
    <property type="match status" value="1"/>
</dbReference>
<dbReference type="EMBL" id="CP019288">
    <property type="protein sequence ID" value="QHI34680.1"/>
    <property type="molecule type" value="Genomic_DNA"/>
</dbReference>
<dbReference type="Gene3D" id="3.40.50.150">
    <property type="entry name" value="Vaccinia Virus protein VP39"/>
    <property type="match status" value="2"/>
</dbReference>
<reference evidence="9 10" key="1">
    <citation type="journal article" date="2013" name="Int. J. Syst. Evol. Microbiol.">
        <title>Kordia antarctica sp. nov., isolated from Antarctic seawater.</title>
        <authorList>
            <person name="Baek K."/>
            <person name="Choi A."/>
            <person name="Kang I."/>
            <person name="Lee K."/>
            <person name="Cho J.C."/>
        </authorList>
    </citation>
    <scope>NUCLEOTIDE SEQUENCE [LARGE SCALE GENOMIC DNA]</scope>
    <source>
        <strain evidence="9 10">IMCC3317</strain>
    </source>
</reference>
<sequence>MKKPLTYISLFSSAGVGCYGFKLNGFECIATNELLTKRLKIQTYNNKCKYETGYIDGDISNSNVKEKLFAELKFWQNKHKIKEPDVLISTPPCQGMSVANHKKNNEKSRNSLVIESIKVTQEILPKFFIYENVRAFLNTICTDIDGVDKPIKEAIKYNLGGHYNILSKIVNFKEYGSNSSRTRTLVIGIRKDIQNVSPFDIFPKKQKETSLRQLIGDLPVLEEMGEISEDIFHAYREFDKRMLPWIENLEEGQSAFEQTEELRIPHRIIDGKLVPNKSKNGDKYARWYWDKVGPCVHTRNDILSSQNTVHPRDNRVFSIRELMRMMSIPESFEWSNIKTQDLNERTVLEKKLFLKKEELNIRHCLGEAVPTGVFKSIASNIKNFYKKEKISGSEINKLVIENELSITDNLINFIKENFSKLSLENIFLIAEFSNSERQNTSAYFTRKDIAFTVIKDLPELKKKKKIRILEPSVGVGNFIPQLIEKYKDKEEIVIDVCDIDSNSLKVLKTILEKIKVPKNFKINLKNIDFLLWNTKIKYDLVVGNPPYKKLTKNKELLERYKFGIQNTDTNNLFSFFIEKSIRLGNYISLIVPKSLLNSPEFNKTRELINSYNLEKICDYGEKAFKGVKIETVSFLVNTIDKEKSDIIKIESYINKKYTLKSKKYILSNDFPYWLIYRSDTFDEIASKMKLDIFQSFRDRQITKSLTKNNGEIRVLKARNIGNNEIKDLENYDCYVDHLENLAVSKYINENDVVMVPNLTYYPRATFLPKNTIVDGSVALLTLKNGSRLPTEKDLEFYSTKEFENYYRVARNHGTRSLNIDNNSVFFFGLLKELTE</sequence>
<dbReference type="PANTHER" id="PTHR10629">
    <property type="entry name" value="CYTOSINE-SPECIFIC METHYLTRANSFERASE"/>
    <property type="match status" value="1"/>
</dbReference>
<keyword evidence="2 7" id="KW-0489">Methyltransferase</keyword>
<dbReference type="PROSITE" id="PS51257">
    <property type="entry name" value="PROKAR_LIPOPROTEIN"/>
    <property type="match status" value="1"/>
</dbReference>
<evidence type="ECO:0000256" key="7">
    <source>
        <dbReference type="PROSITE-ProRule" id="PRU01016"/>
    </source>
</evidence>
<dbReference type="REBASE" id="368287">
    <property type="entry name" value="M.Kan3317ORF230P"/>
</dbReference>
<dbReference type="GO" id="GO:0009007">
    <property type="term" value="F:site-specific DNA-methyltransferase (adenine-specific) activity"/>
    <property type="evidence" value="ECO:0007669"/>
    <property type="project" value="UniProtKB-EC"/>
</dbReference>
<evidence type="ECO:0000256" key="6">
    <source>
        <dbReference type="ARBA" id="ARBA00047422"/>
    </source>
</evidence>
<dbReference type="AlphaFoldDB" id="A0A7L4ZDM2"/>
<dbReference type="PROSITE" id="PS00092">
    <property type="entry name" value="N6_MTASE"/>
    <property type="match status" value="1"/>
</dbReference>
<dbReference type="GO" id="GO:0003677">
    <property type="term" value="F:DNA binding"/>
    <property type="evidence" value="ECO:0007669"/>
    <property type="project" value="TreeGrafter"/>
</dbReference>
<evidence type="ECO:0000256" key="2">
    <source>
        <dbReference type="ARBA" id="ARBA00022603"/>
    </source>
</evidence>
<gene>
    <name evidence="9" type="primary">haeIIIM</name>
    <name evidence="9" type="ORF">IMCC3317_00230</name>
</gene>
<evidence type="ECO:0000256" key="3">
    <source>
        <dbReference type="ARBA" id="ARBA00022679"/>
    </source>
</evidence>
<dbReference type="GO" id="GO:0044027">
    <property type="term" value="P:negative regulation of gene expression via chromosomal CpG island methylation"/>
    <property type="evidence" value="ECO:0007669"/>
    <property type="project" value="TreeGrafter"/>
</dbReference>
<dbReference type="InterPro" id="IPR029063">
    <property type="entry name" value="SAM-dependent_MTases_sf"/>
</dbReference>
<proteinExistence type="inferred from homology"/>
<keyword evidence="4 7" id="KW-0949">S-adenosyl-L-methionine</keyword>
<keyword evidence="5" id="KW-0680">Restriction system</keyword>